<gene>
    <name evidence="1" type="ORF">QUW02_02855</name>
</gene>
<protein>
    <recommendedName>
        <fullName evidence="3">Asparagine synthetase domain-containing protein</fullName>
    </recommendedName>
</protein>
<name>A0ABT7U2Y2_9BACE</name>
<reference evidence="1 2" key="1">
    <citation type="submission" date="2023-06" db="EMBL/GenBank/DDBJ databases">
        <authorList>
            <person name="Zeman M."/>
            <person name="Kubasova T."/>
            <person name="Jahodarova E."/>
            <person name="Nykrynova M."/>
            <person name="Rychlik I."/>
        </authorList>
    </citation>
    <scope>NUCLEOTIDE SEQUENCE [LARGE SCALE GENOMIC DNA]</scope>
    <source>
        <strain evidence="1 2">ET4</strain>
    </source>
</reference>
<evidence type="ECO:0000313" key="1">
    <source>
        <dbReference type="EMBL" id="MDM8144879.1"/>
    </source>
</evidence>
<proteinExistence type="predicted"/>
<reference evidence="2" key="2">
    <citation type="submission" date="2023-07" db="EMBL/GenBank/DDBJ databases">
        <title>Identification and characterization of horizontal gene transfer across gut microbiota members of farm animals based on homology search.</title>
        <authorList>
            <person name="Schwarzerova J."/>
            <person name="Nykrynova M."/>
            <person name="Jureckova K."/>
            <person name="Cejkova D."/>
            <person name="Rychlik I."/>
        </authorList>
    </citation>
    <scope>NUCLEOTIDE SEQUENCE [LARGE SCALE GENOMIC DNA]</scope>
    <source>
        <strain evidence="2">ET4</strain>
    </source>
</reference>
<comment type="caution">
    <text evidence="1">The sequence shown here is derived from an EMBL/GenBank/DDBJ whole genome shotgun (WGS) entry which is preliminary data.</text>
</comment>
<accession>A0ABT7U2Y2</accession>
<evidence type="ECO:0008006" key="3">
    <source>
        <dbReference type="Google" id="ProtNLM"/>
    </source>
</evidence>
<evidence type="ECO:0000313" key="2">
    <source>
        <dbReference type="Proteomes" id="UP001228403"/>
    </source>
</evidence>
<sequence>MRKEDVQDVLDNHKDLRTKLFCRGYVLTDANIAENEYPFYGLWNKSVIETYTLLVSDKQHYYIYAGKKGTWVLVGHAYNPFTMDNDEMTILKKMDEYRGDFLDIFNELTGVFTLHIIKDGRVKIFGDATGMQTTFLGVINDKNWISSHINLIGDLCNLVWSPYIKKLVSYKYFKLLGNSLPGDLTPFDQVKRLTPNFYACLGNGEFKINRFYVPKRQNITNEDIAEKVAAILHGNMELIAQKWKKPAISCTGGCDSKTTMACTIGLYDKFSYFSYISNDSEEVDANAAKVIVNTIGQKHVTYVIPNEDEAYTDLEATRSILMWNTGNMRANNRNDVRKRKFFEDIEDFDVEVKSWASEVGRAYYSKRFANRIDFGKNPSPRKCTTMYKFFLHDRSLVYETDNVFKDWLAKYFQQDKERPIDWQEQLFWEFRVPSWNGMVITGEHKYSFDITIPYNNRKLLELLVSVPIKDRINDSIYTMIRKNMNPEIDKTGIAVTNVKHTQNRARLENLYYWLMTHIPF</sequence>
<keyword evidence="2" id="KW-1185">Reference proteome</keyword>
<dbReference type="Proteomes" id="UP001228403">
    <property type="component" value="Unassembled WGS sequence"/>
</dbReference>
<dbReference type="InterPro" id="IPR029055">
    <property type="entry name" value="Ntn_hydrolases_N"/>
</dbReference>
<dbReference type="EMBL" id="JAUDCF010000003">
    <property type="protein sequence ID" value="MDM8144879.1"/>
    <property type="molecule type" value="Genomic_DNA"/>
</dbReference>
<dbReference type="Gene3D" id="3.60.20.10">
    <property type="entry name" value="Glutamine Phosphoribosylpyrophosphate, subunit 1, domain 1"/>
    <property type="match status" value="1"/>
</dbReference>
<dbReference type="SUPFAM" id="SSF56235">
    <property type="entry name" value="N-terminal nucleophile aminohydrolases (Ntn hydrolases)"/>
    <property type="match status" value="1"/>
</dbReference>
<organism evidence="1 2">
    <name type="scientific">Bacteroides eggerthii</name>
    <dbReference type="NCBI Taxonomy" id="28111"/>
    <lineage>
        <taxon>Bacteria</taxon>
        <taxon>Pseudomonadati</taxon>
        <taxon>Bacteroidota</taxon>
        <taxon>Bacteroidia</taxon>
        <taxon>Bacteroidales</taxon>
        <taxon>Bacteroidaceae</taxon>
        <taxon>Bacteroides</taxon>
    </lineage>
</organism>
<dbReference type="SUPFAM" id="SSF52402">
    <property type="entry name" value="Adenine nucleotide alpha hydrolases-like"/>
    <property type="match status" value="1"/>
</dbReference>